<dbReference type="OrthoDB" id="2546117at2"/>
<feature type="transmembrane region" description="Helical" evidence="1">
    <location>
        <begin position="290"/>
        <end position="309"/>
    </location>
</feature>
<evidence type="ECO:0000313" key="2">
    <source>
        <dbReference type="EMBL" id="RIE02756.1"/>
    </source>
</evidence>
<dbReference type="Pfam" id="PF13346">
    <property type="entry name" value="ABC2_membrane_5"/>
    <property type="match status" value="1"/>
</dbReference>
<feature type="transmembrane region" description="Helical" evidence="1">
    <location>
        <begin position="23"/>
        <end position="42"/>
    </location>
</feature>
<keyword evidence="1" id="KW-0472">Membrane</keyword>
<dbReference type="EMBL" id="QXJM01000039">
    <property type="protein sequence ID" value="RIE02756.1"/>
    <property type="molecule type" value="Genomic_DNA"/>
</dbReference>
<evidence type="ECO:0000313" key="3">
    <source>
        <dbReference type="Proteomes" id="UP000266340"/>
    </source>
</evidence>
<keyword evidence="1" id="KW-0812">Transmembrane</keyword>
<feature type="transmembrane region" description="Helical" evidence="1">
    <location>
        <begin position="407"/>
        <end position="425"/>
    </location>
</feature>
<evidence type="ECO:0000256" key="1">
    <source>
        <dbReference type="SAM" id="Phobius"/>
    </source>
</evidence>
<feature type="transmembrane region" description="Helical" evidence="1">
    <location>
        <begin position="437"/>
        <end position="453"/>
    </location>
</feature>
<feature type="transmembrane region" description="Helical" evidence="1">
    <location>
        <begin position="48"/>
        <end position="68"/>
    </location>
</feature>
<dbReference type="AlphaFoldDB" id="A0A398CHP5"/>
<dbReference type="InterPro" id="IPR025699">
    <property type="entry name" value="ABC2_memb-like"/>
</dbReference>
<feature type="transmembrane region" description="Helical" evidence="1">
    <location>
        <begin position="145"/>
        <end position="166"/>
    </location>
</feature>
<protein>
    <submittedName>
        <fullName evidence="2">Uncharacterized protein</fullName>
    </submittedName>
</protein>
<feature type="transmembrane region" description="Helical" evidence="1">
    <location>
        <begin position="207"/>
        <end position="225"/>
    </location>
</feature>
<accession>A0A398CHP5</accession>
<feature type="transmembrane region" description="Helical" evidence="1">
    <location>
        <begin position="315"/>
        <end position="340"/>
    </location>
</feature>
<feature type="transmembrane region" description="Helical" evidence="1">
    <location>
        <begin position="98"/>
        <end position="125"/>
    </location>
</feature>
<dbReference type="RefSeq" id="WP_119150789.1">
    <property type="nucleotide sequence ID" value="NZ_JBHSOV010000035.1"/>
</dbReference>
<comment type="caution">
    <text evidence="2">The sequence shown here is derived from an EMBL/GenBank/DDBJ whole genome shotgun (WGS) entry which is preliminary data.</text>
</comment>
<keyword evidence="1" id="KW-1133">Transmembrane helix</keyword>
<sequence>MKIRYDLFGLETGGEVRSFKSKWPLWASFAFVLLLGGLYLLREGATPESIFAIAGLAAGGIAFFYAMAHAASLRTNPFREWWLTLPVSRTKLVRAKMVSLLIVSGLIGIAFWLVATLAAIISLLFGETSIGAATPGSVLTAAGAYALFTVAILPLGVSLGFLLLWMYGGLRRYLLIPYLFVLFPFGLFVIVLDSGEAVQKWLAPEAVLVYSLIVGAAGSVMYRLTRAVVSSQGMSDLAAFRIGDVAKSWREPRKRAETKIGHFTPETGRFRILYAYERSRYAYATSLRPVIIILRSLAVLLAVAGYFSFGSREGTVGLVTALMIFAFIGTNIMCSLSNVLPEQRARLTWWLMFPVGRKKLLLARVAAIWTTVYRIAFAGLLCIIAGGAVRYAVNGHYPGDAKSDAELLAYTVLFYVVLSTLFAFLLQVQSYTLRNRVIAYLYIPILIGSYWVPTAVSNRLINDEMIAAGVGSYQWTILLAVIVIGTPLAVAAFFAGAKTLHLFLVDPKAQQRSASKEGRLLRKR</sequence>
<organism evidence="2 3">
    <name type="scientific">Cohnella faecalis</name>
    <dbReference type="NCBI Taxonomy" id="2315694"/>
    <lineage>
        <taxon>Bacteria</taxon>
        <taxon>Bacillati</taxon>
        <taxon>Bacillota</taxon>
        <taxon>Bacilli</taxon>
        <taxon>Bacillales</taxon>
        <taxon>Paenibacillaceae</taxon>
        <taxon>Cohnella</taxon>
    </lineage>
</organism>
<dbReference type="Proteomes" id="UP000266340">
    <property type="component" value="Unassembled WGS sequence"/>
</dbReference>
<feature type="transmembrane region" description="Helical" evidence="1">
    <location>
        <begin position="361"/>
        <end position="387"/>
    </location>
</feature>
<reference evidence="2 3" key="1">
    <citation type="submission" date="2018-09" db="EMBL/GenBank/DDBJ databases">
        <title>Cohnella cavernae sp. nov., isolated from a karst cave.</title>
        <authorList>
            <person name="Zhu H."/>
        </authorList>
    </citation>
    <scope>NUCLEOTIDE SEQUENCE [LARGE SCALE GENOMIC DNA]</scope>
    <source>
        <strain evidence="2 3">K2E09-144</strain>
    </source>
</reference>
<feature type="transmembrane region" description="Helical" evidence="1">
    <location>
        <begin position="473"/>
        <end position="495"/>
    </location>
</feature>
<proteinExistence type="predicted"/>
<keyword evidence="3" id="KW-1185">Reference proteome</keyword>
<gene>
    <name evidence="2" type="ORF">D3H35_19125</name>
</gene>
<name>A0A398CHP5_9BACL</name>
<feature type="transmembrane region" description="Helical" evidence="1">
    <location>
        <begin position="173"/>
        <end position="192"/>
    </location>
</feature>